<comment type="similarity">
    <text evidence="1">Belongs to the peptidase C48 family.</text>
</comment>
<dbReference type="Gene3D" id="3.40.395.10">
    <property type="entry name" value="Adenoviral Proteinase, Chain A"/>
    <property type="match status" value="1"/>
</dbReference>
<evidence type="ECO:0000313" key="6">
    <source>
        <dbReference type="EMBL" id="KAG9283481.1"/>
    </source>
</evidence>
<comment type="caution">
    <text evidence="6">The sequence shown here is derived from an EMBL/GenBank/DDBJ whole genome shotgun (WGS) entry which is preliminary data.</text>
</comment>
<dbReference type="PROSITE" id="PS50600">
    <property type="entry name" value="ULP_PROTEASE"/>
    <property type="match status" value="1"/>
</dbReference>
<reference evidence="6 7" key="1">
    <citation type="submission" date="2021-07" db="EMBL/GenBank/DDBJ databases">
        <authorList>
            <person name="Imarazene B."/>
            <person name="Zahm M."/>
            <person name="Klopp C."/>
            <person name="Cabau C."/>
            <person name="Beille S."/>
            <person name="Jouanno E."/>
            <person name="Castinel A."/>
            <person name="Lluch J."/>
            <person name="Gil L."/>
            <person name="Kuchtly C."/>
            <person name="Lopez Roques C."/>
            <person name="Donnadieu C."/>
            <person name="Parrinello H."/>
            <person name="Journot L."/>
            <person name="Du K."/>
            <person name="Schartl M."/>
            <person name="Retaux S."/>
            <person name="Guiguen Y."/>
        </authorList>
    </citation>
    <scope>NUCLEOTIDE SEQUENCE [LARGE SCALE GENOMIC DNA]</scope>
    <source>
        <strain evidence="6">Pach_M1</strain>
        <tissue evidence="6">Testis</tissue>
    </source>
</reference>
<feature type="region of interest" description="Disordered" evidence="4">
    <location>
        <begin position="984"/>
        <end position="1045"/>
    </location>
</feature>
<protein>
    <recommendedName>
        <fullName evidence="5">Ubiquitin-like protease family profile domain-containing protein</fullName>
    </recommendedName>
</protein>
<keyword evidence="2" id="KW-0645">Protease</keyword>
<dbReference type="GO" id="GO:0006508">
    <property type="term" value="P:proteolysis"/>
    <property type="evidence" value="ECO:0007669"/>
    <property type="project" value="UniProtKB-KW"/>
</dbReference>
<feature type="compositionally biased region" description="Polar residues" evidence="4">
    <location>
        <begin position="996"/>
        <end position="1009"/>
    </location>
</feature>
<evidence type="ECO:0000256" key="1">
    <source>
        <dbReference type="ARBA" id="ARBA00005234"/>
    </source>
</evidence>
<feature type="region of interest" description="Disordered" evidence="4">
    <location>
        <begin position="309"/>
        <end position="358"/>
    </location>
</feature>
<feature type="compositionally biased region" description="Basic and acidic residues" evidence="4">
    <location>
        <begin position="1024"/>
        <end position="1037"/>
    </location>
</feature>
<feature type="region of interest" description="Disordered" evidence="4">
    <location>
        <begin position="92"/>
        <end position="162"/>
    </location>
</feature>
<dbReference type="InterPro" id="IPR038765">
    <property type="entry name" value="Papain-like_cys_pep_sf"/>
</dbReference>
<dbReference type="Proteomes" id="UP000752171">
    <property type="component" value="Unassembled WGS sequence"/>
</dbReference>
<name>A0A8T2MSA9_ASTMX</name>
<evidence type="ECO:0000256" key="2">
    <source>
        <dbReference type="ARBA" id="ARBA00022670"/>
    </source>
</evidence>
<dbReference type="EMBL" id="JAICCE010000001">
    <property type="protein sequence ID" value="KAG9283481.1"/>
    <property type="molecule type" value="Genomic_DNA"/>
</dbReference>
<dbReference type="GO" id="GO:0008234">
    <property type="term" value="F:cysteine-type peptidase activity"/>
    <property type="evidence" value="ECO:0007669"/>
    <property type="project" value="InterPro"/>
</dbReference>
<proteinExistence type="inferred from homology"/>
<feature type="compositionally biased region" description="Basic residues" evidence="4">
    <location>
        <begin position="220"/>
        <end position="238"/>
    </location>
</feature>
<feature type="region of interest" description="Disordered" evidence="4">
    <location>
        <begin position="174"/>
        <end position="296"/>
    </location>
</feature>
<feature type="domain" description="Ubiquitin-like protease family profile" evidence="5">
    <location>
        <begin position="1076"/>
        <end position="1242"/>
    </location>
</feature>
<feature type="compositionally biased region" description="Polar residues" evidence="4">
    <location>
        <begin position="312"/>
        <end position="322"/>
    </location>
</feature>
<dbReference type="SUPFAM" id="SSF54001">
    <property type="entry name" value="Cysteine proteinases"/>
    <property type="match status" value="1"/>
</dbReference>
<evidence type="ECO:0000259" key="5">
    <source>
        <dbReference type="PROSITE" id="PS50600"/>
    </source>
</evidence>
<dbReference type="InterPro" id="IPR003653">
    <property type="entry name" value="Peptidase_C48_C"/>
</dbReference>
<evidence type="ECO:0000313" key="7">
    <source>
        <dbReference type="Proteomes" id="UP000752171"/>
    </source>
</evidence>
<evidence type="ECO:0000256" key="4">
    <source>
        <dbReference type="SAM" id="MobiDB-lite"/>
    </source>
</evidence>
<organism evidence="6 7">
    <name type="scientific">Astyanax mexicanus</name>
    <name type="common">Blind cave fish</name>
    <name type="synonym">Astyanax fasciatus mexicanus</name>
    <dbReference type="NCBI Taxonomy" id="7994"/>
    <lineage>
        <taxon>Eukaryota</taxon>
        <taxon>Metazoa</taxon>
        <taxon>Chordata</taxon>
        <taxon>Craniata</taxon>
        <taxon>Vertebrata</taxon>
        <taxon>Euteleostomi</taxon>
        <taxon>Actinopterygii</taxon>
        <taxon>Neopterygii</taxon>
        <taxon>Teleostei</taxon>
        <taxon>Ostariophysi</taxon>
        <taxon>Characiformes</taxon>
        <taxon>Characoidei</taxon>
        <taxon>Acestrorhamphidae</taxon>
        <taxon>Acestrorhamphinae</taxon>
        <taxon>Astyanax</taxon>
    </lineage>
</organism>
<feature type="compositionally biased region" description="Polar residues" evidence="4">
    <location>
        <begin position="334"/>
        <end position="347"/>
    </location>
</feature>
<dbReference type="Pfam" id="PF02902">
    <property type="entry name" value="Peptidase_C48"/>
    <property type="match status" value="1"/>
</dbReference>
<accession>A0A8T2MSA9</accession>
<keyword evidence="3" id="KW-0378">Hydrolase</keyword>
<feature type="compositionally biased region" description="Basic and acidic residues" evidence="4">
    <location>
        <begin position="126"/>
        <end position="162"/>
    </location>
</feature>
<gene>
    <name evidence="6" type="ORF">AMEX_G2246</name>
</gene>
<evidence type="ECO:0000256" key="3">
    <source>
        <dbReference type="ARBA" id="ARBA00022801"/>
    </source>
</evidence>
<feature type="compositionally biased region" description="Polar residues" evidence="4">
    <location>
        <begin position="204"/>
        <end position="216"/>
    </location>
</feature>
<sequence>MGRYKKGTRVSRKEMWTAAGGKEAVLRELQAADILRRDQAYSSAVWSEVSIALFGNNAKTNCHWLWTVWTYNRSCVREQFCRAMRESKEMETDMPVRETEPLGPVSKKVKQKKSLRHEMYLQPGDKAADLDQDTSDKETEELDQCRPKNEAESSVKGTSDREAECLAQGTFESIAEGTCQGPSDGEAERSAQGTSDSEAEGSAHGTSMKQGIQANAYQRVKQRVQAKAHQTVKQRVQHKANQNEAEGSGQGTLDSEAEGSGQGTSDSEAEGSGQGTSYSEAEGSGQGTSGSEAEGWGQGLLECDAEVPDQGTIESETTNEITVESEIEGPDQGSPGSETEPVNTPLSPKQLEPQERKKRSVWRKLPCLKKKFLITIERRKWNKIAPLKGHTKLRQPWTLWFYSSFKQKNPCCTLAFKYQHVKSNESRKVNAPYLHIVAVCTFPSCRAKYVFSMKKKPSGQNTKVKILVSQRGKIQHKLTEKKFRPAAYLRRGKIAKSMKWGSSHWYYSKLRSTPVSELLSGNITRCLNRNVLKVIASELRKSTRLHNDVLMEIHLTQTIMKECDTKFYKMPGYIQHYQVNPFGVHMYSETGISILVQHLRRKDPVTLYLDATGGVVSKIPNQAKRVLYYSLTLAGKGRDAPPVPVCEMLTNEHSVPPITFWLMKFTLDLAKYTQIRVRQVETDFSWALIQSALLAFNKEHILSYLDRAHTVCRGEKTWAEIRQFTVLHLCAAHILKAVTQAIGRQTEDKGLKEFATFVFARLQNATSLEVALDIFRSFCFVLLAERKSRSVKNNLNVLEDIISKSQVTLGDTKELEQHCKIQTCDSEEEKSSAKTIMGRSPFSKEFQQVLDMVKVQVANEKSESSEDNPYYCPGIIKILFDSYLGLFPMWSGLLLGNLKRYSSDEKMNPTAKHAVKTRDTNCHVERWFGIVKQSILGKRKYIRPGAFIRKMHCSLQARFIEHIMQNNLSQELLLKPLPPKSISHSQETWAKREEANSTTTKSKYFSAPQSVPLPQGKKKKGKEKKSCGKDADGKGPKDVSQNKPCMPADEVETLWKNDPTDLVVSILRAPDKKLEFLLRQREFQTLRPHEWIAGEAIESYFRTILNHEDTTCRLFQLSHYTTGVVLYGTREQCARQSLRNVNFEAYDGVISFVNVKSVHWRFVYIHALSKEIFVLDPQRGCDEMEEARQAARKFGQYFKMRHNQHGREDWVNIQWKPATIQHTFQRDGVSCGVFVMQMAKSVVEEFPRIPQIVKINPTKKQMCQYRGQMALDILRGSGNGYKIVLL</sequence>